<evidence type="ECO:0000313" key="3">
    <source>
        <dbReference type="Proteomes" id="UP000799441"/>
    </source>
</evidence>
<organism evidence="2 3">
    <name type="scientific">Polychaeton citri CBS 116435</name>
    <dbReference type="NCBI Taxonomy" id="1314669"/>
    <lineage>
        <taxon>Eukaryota</taxon>
        <taxon>Fungi</taxon>
        <taxon>Dikarya</taxon>
        <taxon>Ascomycota</taxon>
        <taxon>Pezizomycotina</taxon>
        <taxon>Dothideomycetes</taxon>
        <taxon>Dothideomycetidae</taxon>
        <taxon>Capnodiales</taxon>
        <taxon>Capnodiaceae</taxon>
        <taxon>Polychaeton</taxon>
    </lineage>
</organism>
<dbReference type="PANTHER" id="PTHR33112">
    <property type="entry name" value="DOMAIN PROTEIN, PUTATIVE-RELATED"/>
    <property type="match status" value="1"/>
</dbReference>
<dbReference type="Pfam" id="PF06985">
    <property type="entry name" value="HET"/>
    <property type="match status" value="1"/>
</dbReference>
<reference evidence="2" key="1">
    <citation type="journal article" date="2020" name="Stud. Mycol.">
        <title>101 Dothideomycetes genomes: a test case for predicting lifestyles and emergence of pathogens.</title>
        <authorList>
            <person name="Haridas S."/>
            <person name="Albert R."/>
            <person name="Binder M."/>
            <person name="Bloem J."/>
            <person name="Labutti K."/>
            <person name="Salamov A."/>
            <person name="Andreopoulos B."/>
            <person name="Baker S."/>
            <person name="Barry K."/>
            <person name="Bills G."/>
            <person name="Bluhm B."/>
            <person name="Cannon C."/>
            <person name="Castanera R."/>
            <person name="Culley D."/>
            <person name="Daum C."/>
            <person name="Ezra D."/>
            <person name="Gonzalez J."/>
            <person name="Henrissat B."/>
            <person name="Kuo A."/>
            <person name="Liang C."/>
            <person name="Lipzen A."/>
            <person name="Lutzoni F."/>
            <person name="Magnuson J."/>
            <person name="Mondo S."/>
            <person name="Nolan M."/>
            <person name="Ohm R."/>
            <person name="Pangilinan J."/>
            <person name="Park H.-J."/>
            <person name="Ramirez L."/>
            <person name="Alfaro M."/>
            <person name="Sun H."/>
            <person name="Tritt A."/>
            <person name="Yoshinaga Y."/>
            <person name="Zwiers L.-H."/>
            <person name="Turgeon B."/>
            <person name="Goodwin S."/>
            <person name="Spatafora J."/>
            <person name="Crous P."/>
            <person name="Grigoriev I."/>
        </authorList>
    </citation>
    <scope>NUCLEOTIDE SEQUENCE</scope>
    <source>
        <strain evidence="2">CBS 116435</strain>
    </source>
</reference>
<evidence type="ECO:0000313" key="2">
    <source>
        <dbReference type="EMBL" id="KAF2720713.1"/>
    </source>
</evidence>
<dbReference type="Proteomes" id="UP000799441">
    <property type="component" value="Unassembled WGS sequence"/>
</dbReference>
<proteinExistence type="predicted"/>
<comment type="caution">
    <text evidence="2">The sequence shown here is derived from an EMBL/GenBank/DDBJ whole genome shotgun (WGS) entry which is preliminary data.</text>
</comment>
<accession>A0A9P4Q7J9</accession>
<sequence>MRLKPEHPSRLVKLSLSNLPVQTVCLINTEQRPYRYATLSYCWGKIHGDTWFTTKSNLMNQLNSISVHGLPLTLQQSIEISSKLGIEYLWIDALCIIQDDTTDWSSEASRMGAIYHGSVLTIGAASSSSSYDGCFNKNSHSAYDALGEVIQVDGTLSDGRKSSICFHRAGPNNVYLNEVLEGTLAKRAWTFQEQALSRRILYYTNSQLIWDCQHVRLAEDNSPIEDSNRLYPVLDLYGSMSYDVAVRLWYWNAVPQYSNRHLSFTSDKMVALSALAKATYLNRRVDYIAGLWKDSLLTGLMWARDGPGNKTKTYRCPSWSWASQDSPVNYML</sequence>
<dbReference type="EMBL" id="MU003797">
    <property type="protein sequence ID" value="KAF2720713.1"/>
    <property type="molecule type" value="Genomic_DNA"/>
</dbReference>
<protein>
    <submittedName>
        <fullName evidence="2">HET-domain-containing protein</fullName>
    </submittedName>
</protein>
<keyword evidence="3" id="KW-1185">Reference proteome</keyword>
<feature type="domain" description="Heterokaryon incompatibility" evidence="1">
    <location>
        <begin position="36"/>
        <end position="193"/>
    </location>
</feature>
<dbReference type="InterPro" id="IPR010730">
    <property type="entry name" value="HET"/>
</dbReference>
<dbReference type="OrthoDB" id="5362512at2759"/>
<feature type="non-terminal residue" evidence="2">
    <location>
        <position position="332"/>
    </location>
</feature>
<name>A0A9P4Q7J9_9PEZI</name>
<dbReference type="AlphaFoldDB" id="A0A9P4Q7J9"/>
<evidence type="ECO:0000259" key="1">
    <source>
        <dbReference type="Pfam" id="PF06985"/>
    </source>
</evidence>
<gene>
    <name evidence="2" type="ORF">K431DRAFT_225990</name>
</gene>
<dbReference type="PANTHER" id="PTHR33112:SF16">
    <property type="entry name" value="HETEROKARYON INCOMPATIBILITY DOMAIN-CONTAINING PROTEIN"/>
    <property type="match status" value="1"/>
</dbReference>